<proteinExistence type="predicted"/>
<protein>
    <submittedName>
        <fullName evidence="1">Uncharacterized protein</fullName>
    </submittedName>
</protein>
<accession>T0PUB8</accession>
<dbReference type="RefSeq" id="XP_008617444.1">
    <property type="nucleotide sequence ID" value="XM_008619222.1"/>
</dbReference>
<dbReference type="InParanoid" id="T0PUB8"/>
<dbReference type="AlphaFoldDB" id="T0PUB8"/>
<reference evidence="1 2" key="1">
    <citation type="submission" date="2012-04" db="EMBL/GenBank/DDBJ databases">
        <title>The Genome Sequence of Saprolegnia declina VS20.</title>
        <authorList>
            <consortium name="The Broad Institute Genome Sequencing Platform"/>
            <person name="Russ C."/>
            <person name="Nusbaum C."/>
            <person name="Tyler B."/>
            <person name="van West P."/>
            <person name="Dieguez-Uribeondo J."/>
            <person name="de Bruijn I."/>
            <person name="Tripathy S."/>
            <person name="Jiang R."/>
            <person name="Young S.K."/>
            <person name="Zeng Q."/>
            <person name="Gargeya S."/>
            <person name="Fitzgerald M."/>
            <person name="Haas B."/>
            <person name="Abouelleil A."/>
            <person name="Alvarado L."/>
            <person name="Arachchi H.M."/>
            <person name="Berlin A."/>
            <person name="Chapman S.B."/>
            <person name="Goldberg J."/>
            <person name="Griggs A."/>
            <person name="Gujja S."/>
            <person name="Hansen M."/>
            <person name="Howarth C."/>
            <person name="Imamovic A."/>
            <person name="Larimer J."/>
            <person name="McCowen C."/>
            <person name="Montmayeur A."/>
            <person name="Murphy C."/>
            <person name="Neiman D."/>
            <person name="Pearson M."/>
            <person name="Priest M."/>
            <person name="Roberts A."/>
            <person name="Saif S."/>
            <person name="Shea T."/>
            <person name="Sisk P."/>
            <person name="Sykes S."/>
            <person name="Wortman J."/>
            <person name="Nusbaum C."/>
            <person name="Birren B."/>
        </authorList>
    </citation>
    <scope>NUCLEOTIDE SEQUENCE [LARGE SCALE GENOMIC DNA]</scope>
    <source>
        <strain evidence="1 2">VS20</strain>
    </source>
</reference>
<dbReference type="Proteomes" id="UP000030762">
    <property type="component" value="Unassembled WGS sequence"/>
</dbReference>
<dbReference type="GeneID" id="19953867"/>
<gene>
    <name evidence="1" type="ORF">SDRG_13140</name>
</gene>
<organism evidence="1 2">
    <name type="scientific">Saprolegnia diclina (strain VS20)</name>
    <dbReference type="NCBI Taxonomy" id="1156394"/>
    <lineage>
        <taxon>Eukaryota</taxon>
        <taxon>Sar</taxon>
        <taxon>Stramenopiles</taxon>
        <taxon>Oomycota</taxon>
        <taxon>Saprolegniomycetes</taxon>
        <taxon>Saprolegniales</taxon>
        <taxon>Saprolegniaceae</taxon>
        <taxon>Saprolegnia</taxon>
    </lineage>
</organism>
<evidence type="ECO:0000313" key="1">
    <source>
        <dbReference type="EMBL" id="EQC29109.1"/>
    </source>
</evidence>
<keyword evidence="2" id="KW-1185">Reference proteome</keyword>
<dbReference type="EMBL" id="JH767187">
    <property type="protein sequence ID" value="EQC29109.1"/>
    <property type="molecule type" value="Genomic_DNA"/>
</dbReference>
<dbReference type="VEuPathDB" id="FungiDB:SDRG_13140"/>
<sequence>MAFLRHINLLARLTARFQDAQAADAIDLTGDDQAVPRGLFVDLPDAIALHLAAMLKPDASKKWGDVDAVRRAMADVGRSLSRPSEPIKCTFANSIGISIS</sequence>
<evidence type="ECO:0000313" key="2">
    <source>
        <dbReference type="Proteomes" id="UP000030762"/>
    </source>
</evidence>
<name>T0PUB8_SAPDV</name>